<dbReference type="SUPFAM" id="SSF54427">
    <property type="entry name" value="NTF2-like"/>
    <property type="match status" value="1"/>
</dbReference>
<keyword evidence="2" id="KW-1133">Transmembrane helix</keyword>
<reference evidence="4" key="1">
    <citation type="journal article" date="2019" name="Int. J. Syst. Evol. Microbiol.">
        <title>The Global Catalogue of Microorganisms (GCM) 10K type strain sequencing project: providing services to taxonomists for standard genome sequencing and annotation.</title>
        <authorList>
            <consortium name="The Broad Institute Genomics Platform"/>
            <consortium name="The Broad Institute Genome Sequencing Center for Infectious Disease"/>
            <person name="Wu L."/>
            <person name="Ma J."/>
        </authorList>
    </citation>
    <scope>NUCLEOTIDE SEQUENCE [LARGE SCALE GENOMIC DNA]</scope>
    <source>
        <strain evidence="4">JCM 16923</strain>
    </source>
</reference>
<dbReference type="Proteomes" id="UP001418444">
    <property type="component" value="Unassembled WGS sequence"/>
</dbReference>
<accession>A0ABP7NVL9</accession>
<dbReference type="InterPro" id="IPR032710">
    <property type="entry name" value="NTF2-like_dom_sf"/>
</dbReference>
<keyword evidence="2" id="KW-0812">Transmembrane</keyword>
<feature type="transmembrane region" description="Helical" evidence="2">
    <location>
        <begin position="43"/>
        <end position="65"/>
    </location>
</feature>
<organism evidence="3 4">
    <name type="scientific">Gordonia caeni</name>
    <dbReference type="NCBI Taxonomy" id="1007097"/>
    <lineage>
        <taxon>Bacteria</taxon>
        <taxon>Bacillati</taxon>
        <taxon>Actinomycetota</taxon>
        <taxon>Actinomycetes</taxon>
        <taxon>Mycobacteriales</taxon>
        <taxon>Gordoniaceae</taxon>
        <taxon>Gordonia</taxon>
    </lineage>
</organism>
<keyword evidence="4" id="KW-1185">Reference proteome</keyword>
<evidence type="ECO:0008006" key="5">
    <source>
        <dbReference type="Google" id="ProtNLM"/>
    </source>
</evidence>
<sequence>MSDQTPGGADYPDDPQSPKRTPDGYPEKFAEEFGDPDPGRSRWPFLAAVGVVLTLVAVVVVIALVNPPEDRVNDSTRVQYVVNDAYSARNSLNYEQYRNAHCEQEVQSADFPTAAQFADENRVARDENGLLVIPTMDVDVEGDTATVTVHWHREDTPDDEQTTTLTVVRQGDEWKVCNP</sequence>
<gene>
    <name evidence="3" type="ORF">GCM10022231_11810</name>
</gene>
<feature type="compositionally biased region" description="Basic and acidic residues" evidence="1">
    <location>
        <begin position="16"/>
        <end position="31"/>
    </location>
</feature>
<evidence type="ECO:0000256" key="2">
    <source>
        <dbReference type="SAM" id="Phobius"/>
    </source>
</evidence>
<dbReference type="RefSeq" id="WP_344781620.1">
    <property type="nucleotide sequence ID" value="NZ_BAAAZW010000003.1"/>
</dbReference>
<name>A0ABP7NVL9_9ACTN</name>
<feature type="region of interest" description="Disordered" evidence="1">
    <location>
        <begin position="1"/>
        <end position="36"/>
    </location>
</feature>
<keyword evidence="2" id="KW-0472">Membrane</keyword>
<evidence type="ECO:0000313" key="4">
    <source>
        <dbReference type="Proteomes" id="UP001418444"/>
    </source>
</evidence>
<protein>
    <recommendedName>
        <fullName evidence="5">DUF4878 domain-containing protein</fullName>
    </recommendedName>
</protein>
<evidence type="ECO:0000313" key="3">
    <source>
        <dbReference type="EMBL" id="GAA3954916.1"/>
    </source>
</evidence>
<evidence type="ECO:0000256" key="1">
    <source>
        <dbReference type="SAM" id="MobiDB-lite"/>
    </source>
</evidence>
<dbReference type="EMBL" id="BAAAZW010000003">
    <property type="protein sequence ID" value="GAA3954916.1"/>
    <property type="molecule type" value="Genomic_DNA"/>
</dbReference>
<proteinExistence type="predicted"/>
<comment type="caution">
    <text evidence="3">The sequence shown here is derived from an EMBL/GenBank/DDBJ whole genome shotgun (WGS) entry which is preliminary data.</text>
</comment>